<dbReference type="InterPro" id="IPR002539">
    <property type="entry name" value="MaoC-like_dom"/>
</dbReference>
<dbReference type="GO" id="GO:0006635">
    <property type="term" value="P:fatty acid beta-oxidation"/>
    <property type="evidence" value="ECO:0007669"/>
    <property type="project" value="TreeGrafter"/>
</dbReference>
<dbReference type="PANTHER" id="PTHR13078">
    <property type="entry name" value="PEROXISOMAL MULTIFUNCTIONAL ENZYME TYPE 2-RELATED"/>
    <property type="match status" value="1"/>
</dbReference>
<dbReference type="EMBL" id="UYWY01024612">
    <property type="protein sequence ID" value="VDM48936.1"/>
    <property type="molecule type" value="Genomic_DNA"/>
</dbReference>
<dbReference type="WBParaSite" id="TCNE_0001761601-mRNA-1">
    <property type="protein sequence ID" value="TCNE_0001761601-mRNA-1"/>
    <property type="gene ID" value="TCNE_0001761601"/>
</dbReference>
<dbReference type="CDD" id="cd03448">
    <property type="entry name" value="HDE_HSD"/>
    <property type="match status" value="1"/>
</dbReference>
<organism evidence="5 6">
    <name type="scientific">Toxocara canis</name>
    <name type="common">Canine roundworm</name>
    <dbReference type="NCBI Taxonomy" id="6265"/>
    <lineage>
        <taxon>Eukaryota</taxon>
        <taxon>Metazoa</taxon>
        <taxon>Ecdysozoa</taxon>
        <taxon>Nematoda</taxon>
        <taxon>Chromadorea</taxon>
        <taxon>Rhabditida</taxon>
        <taxon>Spirurina</taxon>
        <taxon>Ascaridomorpha</taxon>
        <taxon>Ascaridoidea</taxon>
        <taxon>Toxocaridae</taxon>
        <taxon>Toxocara</taxon>
    </lineage>
</organism>
<feature type="domain" description="Peroxisomal multifunctional enzyme type 2-like N-terminal" evidence="3">
    <location>
        <begin position="24"/>
        <end position="101"/>
    </location>
</feature>
<sequence length="310" mass="34532">MGKIFSHCPTDPANGRREGSTKLVYAIISGIKFDLTRILHGEQFIEMFMPMPTEGKLRSEVKVVDILDKGSGALILSDVTTFDAVSGEKIARQQFAAFQLGAGNFGGSRKSEYEVPSVDPPQRSPDLCVEQKTTPDQAALYRLGSGDLNPLHVDPQFAQMAGFDKPILHGLCSLGFSVRHILKAFANNDVTLFKAVKVRLFYSFHYLYIFVVNVLMCHICVFNSHLLNTTFKARFSNPVIPGQTLCTQMWKEGSRIHFETLVCYLCFALICWSVFCLNCQLIACSKRSTVTSQRGSLHKEAIGLKDKVSF</sequence>
<gene>
    <name evidence="4" type="ORF">TCNE_LOCUS17615</name>
</gene>
<reference evidence="6" key="1">
    <citation type="submission" date="2016-06" db="UniProtKB">
        <authorList>
            <consortium name="WormBaseParasite"/>
        </authorList>
    </citation>
    <scope>IDENTIFICATION</scope>
</reference>
<dbReference type="GO" id="GO:0044594">
    <property type="term" value="F:17-beta-hydroxysteroid dehydrogenase (NAD+) activity"/>
    <property type="evidence" value="ECO:0007669"/>
    <property type="project" value="TreeGrafter"/>
</dbReference>
<keyword evidence="5" id="KW-1185">Reference proteome</keyword>
<dbReference type="SUPFAM" id="SSF54637">
    <property type="entry name" value="Thioesterase/thiol ester dehydrase-isomerase"/>
    <property type="match status" value="2"/>
</dbReference>
<protein>
    <submittedName>
        <fullName evidence="6">MaoC-like domain-containing protein</fullName>
    </submittedName>
</protein>
<dbReference type="Pfam" id="PF22622">
    <property type="entry name" value="MFE-2_hydrat-2_N"/>
    <property type="match status" value="1"/>
</dbReference>
<feature type="transmembrane region" description="Helical" evidence="1">
    <location>
        <begin position="206"/>
        <end position="227"/>
    </location>
</feature>
<keyword evidence="1" id="KW-0472">Membrane</keyword>
<evidence type="ECO:0000256" key="1">
    <source>
        <dbReference type="SAM" id="Phobius"/>
    </source>
</evidence>
<dbReference type="InterPro" id="IPR054357">
    <property type="entry name" value="MFE-2_N"/>
</dbReference>
<dbReference type="Proteomes" id="UP000050794">
    <property type="component" value="Unassembled WGS sequence"/>
</dbReference>
<evidence type="ECO:0000313" key="6">
    <source>
        <dbReference type="WBParaSite" id="TCNE_0001761601-mRNA-1"/>
    </source>
</evidence>
<feature type="transmembrane region" description="Helical" evidence="1">
    <location>
        <begin position="261"/>
        <end position="283"/>
    </location>
</feature>
<dbReference type="Pfam" id="PF01575">
    <property type="entry name" value="MaoC_dehydratas"/>
    <property type="match status" value="1"/>
</dbReference>
<name>A0A183VA45_TOXCA</name>
<reference evidence="4 5" key="2">
    <citation type="submission" date="2018-11" db="EMBL/GenBank/DDBJ databases">
        <authorList>
            <consortium name="Pathogen Informatics"/>
        </authorList>
    </citation>
    <scope>NUCLEOTIDE SEQUENCE [LARGE SCALE GENOMIC DNA]</scope>
</reference>
<feature type="domain" description="MaoC-like" evidence="2">
    <location>
        <begin position="120"/>
        <end position="199"/>
    </location>
</feature>
<accession>A0A183VA45</accession>
<evidence type="ECO:0000313" key="5">
    <source>
        <dbReference type="Proteomes" id="UP000050794"/>
    </source>
</evidence>
<proteinExistence type="predicted"/>
<dbReference type="Gene3D" id="3.10.129.10">
    <property type="entry name" value="Hotdog Thioesterase"/>
    <property type="match status" value="1"/>
</dbReference>
<keyword evidence="1" id="KW-1133">Transmembrane helix</keyword>
<dbReference type="GO" id="GO:0018812">
    <property type="term" value="F:3-hydroxyacyl-CoA dehydratase activity"/>
    <property type="evidence" value="ECO:0007669"/>
    <property type="project" value="UniProtKB-ARBA"/>
</dbReference>
<evidence type="ECO:0000259" key="3">
    <source>
        <dbReference type="Pfam" id="PF22622"/>
    </source>
</evidence>
<evidence type="ECO:0000259" key="2">
    <source>
        <dbReference type="Pfam" id="PF01575"/>
    </source>
</evidence>
<dbReference type="PANTHER" id="PTHR13078:SF56">
    <property type="entry name" value="PEROXISOMAL MULTIFUNCTIONAL ENZYME TYPE 2"/>
    <property type="match status" value="1"/>
</dbReference>
<keyword evidence="1" id="KW-0812">Transmembrane</keyword>
<dbReference type="GO" id="GO:0005777">
    <property type="term" value="C:peroxisome"/>
    <property type="evidence" value="ECO:0007669"/>
    <property type="project" value="TreeGrafter"/>
</dbReference>
<dbReference type="AlphaFoldDB" id="A0A183VA45"/>
<evidence type="ECO:0000313" key="4">
    <source>
        <dbReference type="EMBL" id="VDM48936.1"/>
    </source>
</evidence>
<dbReference type="InterPro" id="IPR029069">
    <property type="entry name" value="HotDog_dom_sf"/>
</dbReference>
<dbReference type="GO" id="GO:0003857">
    <property type="term" value="F:(3S)-3-hydroxyacyl-CoA dehydrogenase (NAD+) activity"/>
    <property type="evidence" value="ECO:0007669"/>
    <property type="project" value="TreeGrafter"/>
</dbReference>